<evidence type="ECO:0000313" key="2">
    <source>
        <dbReference type="EMBL" id="PWS38910.1"/>
    </source>
</evidence>
<feature type="transmembrane region" description="Helical" evidence="1">
    <location>
        <begin position="36"/>
        <end position="62"/>
    </location>
</feature>
<dbReference type="RefSeq" id="WP_109869531.1">
    <property type="nucleotide sequence ID" value="NZ_QGNA01000001.1"/>
</dbReference>
<reference evidence="3" key="1">
    <citation type="submission" date="2018-05" db="EMBL/GenBank/DDBJ databases">
        <authorList>
            <person name="Du Z."/>
            <person name="Wang X."/>
        </authorList>
    </citation>
    <scope>NUCLEOTIDE SEQUENCE [LARGE SCALE GENOMIC DNA]</scope>
    <source>
        <strain evidence="3">CQN31</strain>
    </source>
</reference>
<keyword evidence="3" id="KW-1185">Reference proteome</keyword>
<accession>A0A317FIT0</accession>
<gene>
    <name evidence="2" type="ORF">DFH01_06595</name>
</gene>
<evidence type="ECO:0000256" key="1">
    <source>
        <dbReference type="SAM" id="Phobius"/>
    </source>
</evidence>
<evidence type="ECO:0000313" key="3">
    <source>
        <dbReference type="Proteomes" id="UP000245765"/>
    </source>
</evidence>
<dbReference type="EMBL" id="QGNA01000001">
    <property type="protein sequence ID" value="PWS38910.1"/>
    <property type="molecule type" value="Genomic_DNA"/>
</dbReference>
<keyword evidence="1" id="KW-0472">Membrane</keyword>
<dbReference type="AlphaFoldDB" id="A0A317FIT0"/>
<proteinExistence type="predicted"/>
<keyword evidence="1" id="KW-0812">Transmembrane</keyword>
<comment type="caution">
    <text evidence="2">The sequence shown here is derived from an EMBL/GenBank/DDBJ whole genome shotgun (WGS) entry which is preliminary data.</text>
</comment>
<name>A0A317FIT0_9PROT</name>
<protein>
    <recommendedName>
        <fullName evidence="4">AzlD domain-containing protein</fullName>
    </recommendedName>
</protein>
<feature type="transmembrane region" description="Helical" evidence="1">
    <location>
        <begin position="83"/>
        <end position="106"/>
    </location>
</feature>
<organism evidence="2 3">
    <name type="scientific">Falsiroseomonas bella</name>
    <dbReference type="NCBI Taxonomy" id="2184016"/>
    <lineage>
        <taxon>Bacteria</taxon>
        <taxon>Pseudomonadati</taxon>
        <taxon>Pseudomonadota</taxon>
        <taxon>Alphaproteobacteria</taxon>
        <taxon>Acetobacterales</taxon>
        <taxon>Roseomonadaceae</taxon>
        <taxon>Falsiroseomonas</taxon>
    </lineage>
</organism>
<keyword evidence="1" id="KW-1133">Transmembrane helix</keyword>
<sequence>MTGADLALALTVAAMVTLRGAGLLLGGVLRPDHPVIAWAAAVSVATLAAFVVLAIAVPGGLLATVPWPARVAGVLAGALGWRLFRGALLPALLTGLAGLMLSWWALG</sequence>
<evidence type="ECO:0008006" key="4">
    <source>
        <dbReference type="Google" id="ProtNLM"/>
    </source>
</evidence>
<dbReference type="Proteomes" id="UP000245765">
    <property type="component" value="Unassembled WGS sequence"/>
</dbReference>